<keyword evidence="3" id="KW-0808">Transferase</keyword>
<evidence type="ECO:0000256" key="2">
    <source>
        <dbReference type="ARBA" id="ARBA00022676"/>
    </source>
</evidence>
<dbReference type="EMBL" id="VSSQ01086025">
    <property type="protein sequence ID" value="MPN33502.1"/>
    <property type="molecule type" value="Genomic_DNA"/>
</dbReference>
<dbReference type="AlphaFoldDB" id="A0A645H588"/>
<proteinExistence type="inferred from homology"/>
<sequence>MVYQKNIIQKIGGFDNDFFAYEEDVDLALRLSKLGYKTLYIPNAICYHLGGGTSNQMGNFRACMDVKNWFFIIIKNYSLKEIFKNLPKIIEERLRNLSYLVKTTINSYKFKSIYYLPLSITKTYGQVLIKLPKMINKRKQLQKLLKSIKI</sequence>
<feature type="domain" description="Glycosyltransferase 2-like" evidence="4">
    <location>
        <begin position="1"/>
        <end position="48"/>
    </location>
</feature>
<gene>
    <name evidence="5" type="ORF">SDC9_180990</name>
</gene>
<dbReference type="Pfam" id="PF13632">
    <property type="entry name" value="Glyco_trans_2_3"/>
    <property type="match status" value="1"/>
</dbReference>
<evidence type="ECO:0000259" key="4">
    <source>
        <dbReference type="Pfam" id="PF13632"/>
    </source>
</evidence>
<dbReference type="InterPro" id="IPR001173">
    <property type="entry name" value="Glyco_trans_2-like"/>
</dbReference>
<comment type="caution">
    <text evidence="5">The sequence shown here is derived from an EMBL/GenBank/DDBJ whole genome shotgun (WGS) entry which is preliminary data.</text>
</comment>
<protein>
    <recommendedName>
        <fullName evidence="4">Glycosyltransferase 2-like domain-containing protein</fullName>
    </recommendedName>
</protein>
<evidence type="ECO:0000256" key="3">
    <source>
        <dbReference type="ARBA" id="ARBA00022679"/>
    </source>
</evidence>
<dbReference type="GO" id="GO:0016757">
    <property type="term" value="F:glycosyltransferase activity"/>
    <property type="evidence" value="ECO:0007669"/>
    <property type="project" value="UniProtKB-KW"/>
</dbReference>
<reference evidence="5" key="1">
    <citation type="submission" date="2019-08" db="EMBL/GenBank/DDBJ databases">
        <authorList>
            <person name="Kucharzyk K."/>
            <person name="Murdoch R.W."/>
            <person name="Higgins S."/>
            <person name="Loffler F."/>
        </authorList>
    </citation>
    <scope>NUCLEOTIDE SEQUENCE</scope>
</reference>
<dbReference type="PANTHER" id="PTHR43179:SF12">
    <property type="entry name" value="GALACTOFURANOSYLTRANSFERASE GLFT2"/>
    <property type="match status" value="1"/>
</dbReference>
<name>A0A645H588_9ZZZZ</name>
<dbReference type="Gene3D" id="3.90.550.10">
    <property type="entry name" value="Spore Coat Polysaccharide Biosynthesis Protein SpsA, Chain A"/>
    <property type="match status" value="1"/>
</dbReference>
<comment type="similarity">
    <text evidence="1">Belongs to the glycosyltransferase 2 family.</text>
</comment>
<evidence type="ECO:0000256" key="1">
    <source>
        <dbReference type="ARBA" id="ARBA00006739"/>
    </source>
</evidence>
<dbReference type="InterPro" id="IPR029044">
    <property type="entry name" value="Nucleotide-diphossugar_trans"/>
</dbReference>
<dbReference type="PANTHER" id="PTHR43179">
    <property type="entry name" value="RHAMNOSYLTRANSFERASE WBBL"/>
    <property type="match status" value="1"/>
</dbReference>
<organism evidence="5">
    <name type="scientific">bioreactor metagenome</name>
    <dbReference type="NCBI Taxonomy" id="1076179"/>
    <lineage>
        <taxon>unclassified sequences</taxon>
        <taxon>metagenomes</taxon>
        <taxon>ecological metagenomes</taxon>
    </lineage>
</organism>
<accession>A0A645H588</accession>
<evidence type="ECO:0000313" key="5">
    <source>
        <dbReference type="EMBL" id="MPN33502.1"/>
    </source>
</evidence>
<dbReference type="SUPFAM" id="SSF53448">
    <property type="entry name" value="Nucleotide-diphospho-sugar transferases"/>
    <property type="match status" value="1"/>
</dbReference>
<keyword evidence="2" id="KW-0328">Glycosyltransferase</keyword>